<reference evidence="9" key="1">
    <citation type="submission" date="2016-11" db="EMBL/GenBank/DDBJ databases">
        <authorList>
            <person name="Varghese N."/>
            <person name="Submissions S."/>
        </authorList>
    </citation>
    <scope>NUCLEOTIDE SEQUENCE [LARGE SCALE GENOMIC DNA]</scope>
    <source>
        <strain evidence="9">DSM 16057</strain>
    </source>
</reference>
<dbReference type="SUPFAM" id="SSF54211">
    <property type="entry name" value="Ribosomal protein S5 domain 2-like"/>
    <property type="match status" value="2"/>
</dbReference>
<dbReference type="InterPro" id="IPR000807">
    <property type="entry name" value="ImidazoleglycerolP_deHydtase"/>
</dbReference>
<evidence type="ECO:0000256" key="2">
    <source>
        <dbReference type="ARBA" id="ARBA00016664"/>
    </source>
</evidence>
<accession>A0A1M6IUN1</accession>
<dbReference type="EMBL" id="FQZM01000031">
    <property type="protein sequence ID" value="SHJ38166.1"/>
    <property type="molecule type" value="Genomic_DNA"/>
</dbReference>
<dbReference type="CDD" id="cd07914">
    <property type="entry name" value="IGPD"/>
    <property type="match status" value="1"/>
</dbReference>
<dbReference type="NCBIfam" id="NF002114">
    <property type="entry name" value="PRK00951.2-4"/>
    <property type="match status" value="1"/>
</dbReference>
<comment type="subcellular location">
    <subcellularLocation>
        <location evidence="6 7">Cytoplasm</location>
    </subcellularLocation>
</comment>
<organism evidence="8 9">
    <name type="scientific">Desulfofundulus thermosubterraneus DSM 16057</name>
    <dbReference type="NCBI Taxonomy" id="1121432"/>
    <lineage>
        <taxon>Bacteria</taxon>
        <taxon>Bacillati</taxon>
        <taxon>Bacillota</taxon>
        <taxon>Clostridia</taxon>
        <taxon>Eubacteriales</taxon>
        <taxon>Peptococcaceae</taxon>
        <taxon>Desulfofundulus</taxon>
    </lineage>
</organism>
<dbReference type="GO" id="GO:0000105">
    <property type="term" value="P:L-histidine biosynthetic process"/>
    <property type="evidence" value="ECO:0007669"/>
    <property type="project" value="UniProtKB-UniRule"/>
</dbReference>
<evidence type="ECO:0000256" key="4">
    <source>
        <dbReference type="ARBA" id="ARBA00023102"/>
    </source>
</evidence>
<dbReference type="HAMAP" id="MF_00076">
    <property type="entry name" value="HisB"/>
    <property type="match status" value="1"/>
</dbReference>
<protein>
    <recommendedName>
        <fullName evidence="2 6">Imidazoleglycerol-phosphate dehydratase</fullName>
        <shortName evidence="6">IGPD</shortName>
        <ecNumber evidence="6 7">4.2.1.19</ecNumber>
    </recommendedName>
</protein>
<proteinExistence type="inferred from homology"/>
<dbReference type="FunFam" id="3.30.230.40:FF:000001">
    <property type="entry name" value="Imidazoleglycerol-phosphate dehydratase HisB"/>
    <property type="match status" value="1"/>
</dbReference>
<evidence type="ECO:0000256" key="3">
    <source>
        <dbReference type="ARBA" id="ARBA00022605"/>
    </source>
</evidence>
<comment type="pathway">
    <text evidence="1 6 7">Amino-acid biosynthesis; L-histidine biosynthesis; L-histidine from 5-phospho-alpha-D-ribose 1-diphosphate: step 6/9.</text>
</comment>
<dbReference type="PANTHER" id="PTHR23133:SF2">
    <property type="entry name" value="IMIDAZOLEGLYCEROL-PHOSPHATE DEHYDRATASE"/>
    <property type="match status" value="1"/>
</dbReference>
<dbReference type="EC" id="4.2.1.19" evidence="6 7"/>
<keyword evidence="3 6" id="KW-0028">Amino-acid biosynthesis</keyword>
<evidence type="ECO:0000313" key="8">
    <source>
        <dbReference type="EMBL" id="SHJ38166.1"/>
    </source>
</evidence>
<dbReference type="InterPro" id="IPR038494">
    <property type="entry name" value="IGPD_sf"/>
</dbReference>
<keyword evidence="4 6" id="KW-0368">Histidine biosynthesis</keyword>
<dbReference type="InterPro" id="IPR020565">
    <property type="entry name" value="ImidazoleglycerP_deHydtase_CS"/>
</dbReference>
<dbReference type="AlphaFoldDB" id="A0A1M6IUN1"/>
<evidence type="ECO:0000313" key="9">
    <source>
        <dbReference type="Proteomes" id="UP000184529"/>
    </source>
</evidence>
<dbReference type="Gene3D" id="3.30.230.40">
    <property type="entry name" value="Imidazole glycerol phosphate dehydratase, domain 1"/>
    <property type="match status" value="2"/>
</dbReference>
<comment type="catalytic activity">
    <reaction evidence="6 7">
        <text>D-erythro-1-(imidazol-4-yl)glycerol 3-phosphate = 3-(imidazol-4-yl)-2-oxopropyl phosphate + H2O</text>
        <dbReference type="Rhea" id="RHEA:11040"/>
        <dbReference type="ChEBI" id="CHEBI:15377"/>
        <dbReference type="ChEBI" id="CHEBI:57766"/>
        <dbReference type="ChEBI" id="CHEBI:58278"/>
        <dbReference type="EC" id="4.2.1.19"/>
    </reaction>
</comment>
<dbReference type="GO" id="GO:0004424">
    <property type="term" value="F:imidazoleglycerol-phosphate dehydratase activity"/>
    <property type="evidence" value="ECO:0007669"/>
    <property type="project" value="UniProtKB-UniRule"/>
</dbReference>
<evidence type="ECO:0000256" key="5">
    <source>
        <dbReference type="ARBA" id="ARBA00023239"/>
    </source>
</evidence>
<dbReference type="STRING" id="1121432.SAMN02745219_02426"/>
<gene>
    <name evidence="6" type="primary">hisB</name>
    <name evidence="8" type="ORF">SAMN02745219_02426</name>
</gene>
<dbReference type="PROSITE" id="PS00954">
    <property type="entry name" value="IGP_DEHYDRATASE_1"/>
    <property type="match status" value="1"/>
</dbReference>
<dbReference type="FunFam" id="3.30.230.40:FF:000003">
    <property type="entry name" value="Imidazoleglycerol-phosphate dehydratase HisB"/>
    <property type="match status" value="1"/>
</dbReference>
<evidence type="ECO:0000256" key="1">
    <source>
        <dbReference type="ARBA" id="ARBA00005047"/>
    </source>
</evidence>
<dbReference type="Proteomes" id="UP000184529">
    <property type="component" value="Unassembled WGS sequence"/>
</dbReference>
<evidence type="ECO:0000256" key="6">
    <source>
        <dbReference type="HAMAP-Rule" id="MF_00076"/>
    </source>
</evidence>
<dbReference type="Pfam" id="PF00475">
    <property type="entry name" value="IGPD"/>
    <property type="match status" value="1"/>
</dbReference>
<dbReference type="OrthoDB" id="9790411at2"/>
<dbReference type="GO" id="GO:0005737">
    <property type="term" value="C:cytoplasm"/>
    <property type="evidence" value="ECO:0007669"/>
    <property type="project" value="UniProtKB-SubCell"/>
</dbReference>
<dbReference type="PANTHER" id="PTHR23133">
    <property type="entry name" value="IMIDAZOLEGLYCEROL-PHOSPHATE DEHYDRATASE HIS7"/>
    <property type="match status" value="1"/>
</dbReference>
<dbReference type="NCBIfam" id="NF002111">
    <property type="entry name" value="PRK00951.2-1"/>
    <property type="match status" value="1"/>
</dbReference>
<evidence type="ECO:0000256" key="7">
    <source>
        <dbReference type="RuleBase" id="RU000599"/>
    </source>
</evidence>
<keyword evidence="9" id="KW-1185">Reference proteome</keyword>
<sequence length="200" mass="21822">MGKISSKRVAGIKRRTGETEIRVHLNLDGAGNYQIKTGIGFLDHMLCLFTRHACFDLELNARGDLEVDDHHTVEDTAICLGRALKEALGNKEGINRYGHALLPMDDALVLVAVDLSGRGFLAYEVSLPSPRVGNFDTELVEEFLRALALNGEFTLHVRLLAGRNTHHIIEAIFKGLGRALKSAMAPDPRTSGVPSTKGLL</sequence>
<dbReference type="InterPro" id="IPR020568">
    <property type="entry name" value="Ribosomal_Su5_D2-typ_SF"/>
</dbReference>
<keyword evidence="6" id="KW-0963">Cytoplasm</keyword>
<keyword evidence="5 6" id="KW-0456">Lyase</keyword>
<name>A0A1M6IUN1_9FIRM</name>
<comment type="similarity">
    <text evidence="6 7">Belongs to the imidazoleglycerol-phosphate dehydratase family.</text>
</comment>
<dbReference type="PROSITE" id="PS00955">
    <property type="entry name" value="IGP_DEHYDRATASE_2"/>
    <property type="match status" value="1"/>
</dbReference>
<dbReference type="UniPathway" id="UPA00031">
    <property type="reaction ID" value="UER00011"/>
</dbReference>